<dbReference type="InterPro" id="IPR002789">
    <property type="entry name" value="HerA_central"/>
</dbReference>
<dbReference type="Pfam" id="PF01935">
    <property type="entry name" value="DUF87"/>
    <property type="match status" value="1"/>
</dbReference>
<dbReference type="PANTHER" id="PTHR30121:SF6">
    <property type="entry name" value="SLR6007 PROTEIN"/>
    <property type="match status" value="1"/>
</dbReference>
<organism evidence="2 3">
    <name type="scientific">Anaerotruncus colihominis</name>
    <dbReference type="NCBI Taxonomy" id="169435"/>
    <lineage>
        <taxon>Bacteria</taxon>
        <taxon>Bacillati</taxon>
        <taxon>Bacillota</taxon>
        <taxon>Clostridia</taxon>
        <taxon>Eubacteriales</taxon>
        <taxon>Oscillospiraceae</taxon>
        <taxon>Anaerotruncus</taxon>
    </lineage>
</organism>
<reference evidence="2 3" key="1">
    <citation type="submission" date="2018-08" db="EMBL/GenBank/DDBJ databases">
        <title>A genome reference for cultivated species of the human gut microbiota.</title>
        <authorList>
            <person name="Zou Y."/>
            <person name="Xue W."/>
            <person name="Luo G."/>
        </authorList>
    </citation>
    <scope>NUCLEOTIDE SEQUENCE [LARGE SCALE GENOMIC DNA]</scope>
    <source>
        <strain evidence="2 3">TF05-12AC</strain>
    </source>
</reference>
<dbReference type="InterPro" id="IPR027417">
    <property type="entry name" value="P-loop_NTPase"/>
</dbReference>
<feature type="domain" description="Helicase HerA central" evidence="1">
    <location>
        <begin position="248"/>
        <end position="310"/>
    </location>
</feature>
<protein>
    <submittedName>
        <fullName evidence="2">DUF87 domain-containing protein</fullName>
    </submittedName>
</protein>
<accession>A0A3E3ILA4</accession>
<proteinExistence type="predicted"/>
<dbReference type="EMBL" id="QVME01000004">
    <property type="protein sequence ID" value="RGE67856.1"/>
    <property type="molecule type" value="Genomic_DNA"/>
</dbReference>
<dbReference type="Gene3D" id="3.40.50.300">
    <property type="entry name" value="P-loop containing nucleotide triphosphate hydrolases"/>
    <property type="match status" value="1"/>
</dbReference>
<dbReference type="Proteomes" id="UP000260828">
    <property type="component" value="Unassembled WGS sequence"/>
</dbReference>
<dbReference type="SUPFAM" id="SSF52540">
    <property type="entry name" value="P-loop containing nucleoside triphosphate hydrolases"/>
    <property type="match status" value="1"/>
</dbReference>
<dbReference type="InterPro" id="IPR051162">
    <property type="entry name" value="T4SS_component"/>
</dbReference>
<dbReference type="AlphaFoldDB" id="A0A3E3ILA4"/>
<dbReference type="Gene3D" id="1.10.8.730">
    <property type="match status" value="1"/>
</dbReference>
<sequence length="612" mass="69089">MKDGRSDYKSASVMDEEQVLQTFLDLIAPAAVRFEVDRYLLGNTWRCVWAVRGYPTSTEEQAILQRLGERAGVTLRIYTRLVSPAEERKILQAADKANRFKSGSTDIRDIVEAQSNLEDVASMIRSAQRNREPFFHTAVYIELIARSEQEFTELRDSVETELGRAKISVDRLHLCQQEGFLSVMPSGYNAFGEEFERMLPASSVANLFPFSYTGKTDPQGFYLGYDKYGSSIIADLDRRDQDKSNANVLILGNSGQGKSYFLKLLLCNILESGKRVVGLDPEGEYEEIVKKLDGSYLDLTSGEYLINVLEPRMWNTGEEESDPESPAAFRQGSLLSQHISFLRDFFRSYKPFDEAQVDTIEMMLGKLYEMWGINNQTDFSLLGPKDYPVLSDLHALMEEEYQRVRSTEGGELYTPELLRSACLGLHSMCVGADAKFFNGHTNLQSDRLVFFNVKDLMEGGKNIKDAMLFNVLSYISHTLISGGNAAGVFEELHVFLSNPTAVSYIRNAMKRVRKRNSMVVLASQNIEDFLLPGVAEMTKPLFSIPTHHFLFHPGTIDKKDYMDALQLEETEYQLIQACQTGTCLYRCGAERYNLVVRTPEHKAALYGTGGGR</sequence>
<dbReference type="PANTHER" id="PTHR30121">
    <property type="entry name" value="UNCHARACTERIZED PROTEIN YJGR-RELATED"/>
    <property type="match status" value="1"/>
</dbReference>
<evidence type="ECO:0000259" key="1">
    <source>
        <dbReference type="Pfam" id="PF01935"/>
    </source>
</evidence>
<name>A0A3E3ILA4_9FIRM</name>
<evidence type="ECO:0000313" key="2">
    <source>
        <dbReference type="EMBL" id="RGE67856.1"/>
    </source>
</evidence>
<gene>
    <name evidence="2" type="ORF">DXC40_08985</name>
</gene>
<evidence type="ECO:0000313" key="3">
    <source>
        <dbReference type="Proteomes" id="UP000260828"/>
    </source>
</evidence>
<comment type="caution">
    <text evidence="2">The sequence shown here is derived from an EMBL/GenBank/DDBJ whole genome shotgun (WGS) entry which is preliminary data.</text>
</comment>